<proteinExistence type="predicted"/>
<reference evidence="1" key="1">
    <citation type="submission" date="2020-05" db="EMBL/GenBank/DDBJ databases">
        <authorList>
            <person name="Chiriac C."/>
            <person name="Salcher M."/>
            <person name="Ghai R."/>
            <person name="Kavagutti S V."/>
        </authorList>
    </citation>
    <scope>NUCLEOTIDE SEQUENCE</scope>
</reference>
<gene>
    <name evidence="1" type="ORF">UFOPK4071_00714</name>
</gene>
<protein>
    <submittedName>
        <fullName evidence="1">Unannotated protein</fullName>
    </submittedName>
</protein>
<sequence length="59" mass="6625">MPSATDRAIHDRALWNLNKVIDDLPCHYRAVLELLAYQPLAPVVVLGFVPWSINSPPDD</sequence>
<organism evidence="1">
    <name type="scientific">freshwater metagenome</name>
    <dbReference type="NCBI Taxonomy" id="449393"/>
    <lineage>
        <taxon>unclassified sequences</taxon>
        <taxon>metagenomes</taxon>
        <taxon>ecological metagenomes</taxon>
    </lineage>
</organism>
<accession>A0A6J7Q1G9</accession>
<name>A0A6J7Q1G9_9ZZZZ</name>
<dbReference type="EMBL" id="CAFBPF010000074">
    <property type="protein sequence ID" value="CAB5010921.1"/>
    <property type="molecule type" value="Genomic_DNA"/>
</dbReference>
<dbReference type="AlphaFoldDB" id="A0A6J7Q1G9"/>
<evidence type="ECO:0000313" key="1">
    <source>
        <dbReference type="EMBL" id="CAB5010921.1"/>
    </source>
</evidence>